<dbReference type="AlphaFoldDB" id="A0A1R3JA81"/>
<proteinExistence type="predicted"/>
<evidence type="ECO:0000313" key="1">
    <source>
        <dbReference type="EMBL" id="OMO91758.1"/>
    </source>
</evidence>
<name>A0A1R3JA81_9ROSI</name>
<reference evidence="2" key="1">
    <citation type="submission" date="2013-09" db="EMBL/GenBank/DDBJ databases">
        <title>Corchorus olitorius genome sequencing.</title>
        <authorList>
            <person name="Alam M."/>
            <person name="Haque M.S."/>
            <person name="Islam M.S."/>
            <person name="Emdad E.M."/>
            <person name="Islam M.M."/>
            <person name="Ahmed B."/>
            <person name="Halim A."/>
            <person name="Hossen Q.M.M."/>
            <person name="Hossain M.Z."/>
            <person name="Ahmed R."/>
            <person name="Khan M.M."/>
            <person name="Islam R."/>
            <person name="Rashid M.M."/>
            <person name="Khan S.A."/>
            <person name="Rahman M.S."/>
            <person name="Alam M."/>
            <person name="Yahiya A.S."/>
            <person name="Khan M.S."/>
            <person name="Azam M.S."/>
            <person name="Haque T."/>
            <person name="Lashkar M.Z.H."/>
            <person name="Akhand A.I."/>
            <person name="Morshed G."/>
            <person name="Roy S."/>
            <person name="Uddin K.S."/>
            <person name="Rabeya T."/>
            <person name="Hossain A.S."/>
            <person name="Chowdhury A."/>
            <person name="Snigdha A.R."/>
            <person name="Mortoza M.S."/>
            <person name="Matin S.A."/>
            <person name="Hoque S.M.E."/>
            <person name="Islam M.K."/>
            <person name="Roy D.K."/>
            <person name="Haider R."/>
            <person name="Moosa M.M."/>
            <person name="Elias S.M."/>
            <person name="Hasan A.M."/>
            <person name="Jahan S."/>
            <person name="Shafiuddin M."/>
            <person name="Mahmood N."/>
            <person name="Shommy N.S."/>
        </authorList>
    </citation>
    <scope>NUCLEOTIDE SEQUENCE [LARGE SCALE GENOMIC DNA]</scope>
    <source>
        <strain evidence="2">cv. O-4</strain>
    </source>
</reference>
<gene>
    <name evidence="1" type="ORF">COLO4_18117</name>
</gene>
<dbReference type="OrthoDB" id="1780292at2759"/>
<evidence type="ECO:0000313" key="2">
    <source>
        <dbReference type="Proteomes" id="UP000187203"/>
    </source>
</evidence>
<dbReference type="EMBL" id="AWUE01016425">
    <property type="protein sequence ID" value="OMO91758.1"/>
    <property type="molecule type" value="Genomic_DNA"/>
</dbReference>
<keyword evidence="2" id="KW-1185">Reference proteome</keyword>
<organism evidence="1 2">
    <name type="scientific">Corchorus olitorius</name>
    <dbReference type="NCBI Taxonomy" id="93759"/>
    <lineage>
        <taxon>Eukaryota</taxon>
        <taxon>Viridiplantae</taxon>
        <taxon>Streptophyta</taxon>
        <taxon>Embryophyta</taxon>
        <taxon>Tracheophyta</taxon>
        <taxon>Spermatophyta</taxon>
        <taxon>Magnoliopsida</taxon>
        <taxon>eudicotyledons</taxon>
        <taxon>Gunneridae</taxon>
        <taxon>Pentapetalae</taxon>
        <taxon>rosids</taxon>
        <taxon>malvids</taxon>
        <taxon>Malvales</taxon>
        <taxon>Malvaceae</taxon>
        <taxon>Grewioideae</taxon>
        <taxon>Apeibeae</taxon>
        <taxon>Corchorus</taxon>
    </lineage>
</organism>
<accession>A0A1R3JA81</accession>
<dbReference type="Proteomes" id="UP000187203">
    <property type="component" value="Unassembled WGS sequence"/>
</dbReference>
<comment type="caution">
    <text evidence="1">The sequence shown here is derived from an EMBL/GenBank/DDBJ whole genome shotgun (WGS) entry which is preliminary data.</text>
</comment>
<protein>
    <submittedName>
        <fullName evidence="1">Transcription factor TT2</fullName>
    </submittedName>
</protein>
<sequence length="194" mass="21558">MVRKLDHMKQHEVIRTKAVKCSKAVNVNIPFFSNDHYDNLNPKFENTNIASDHSSSSAMNVDDINNSTDFLVDFDINELLASDASILDFHDQIHQQVDENGKFEINGFNLVDEVDQIHEYSKSVDEAGLDGIFKQPTETMDLRSIASTSKLKATPDCNCTISAFPILFGAEGRQANRNLLAFADANLGFNVGTT</sequence>